<accession>A0A075GFG3</accession>
<name>A0A075GFG3_9EURY</name>
<proteinExistence type="predicted"/>
<dbReference type="AlphaFoldDB" id="A0A075GFG3"/>
<protein>
    <submittedName>
        <fullName evidence="2">Uncharacterized protein</fullName>
    </submittedName>
</protein>
<feature type="transmembrane region" description="Helical" evidence="1">
    <location>
        <begin position="6"/>
        <end position="23"/>
    </location>
</feature>
<evidence type="ECO:0000256" key="1">
    <source>
        <dbReference type="SAM" id="Phobius"/>
    </source>
</evidence>
<keyword evidence="1" id="KW-0472">Membrane</keyword>
<keyword evidence="1" id="KW-1133">Transmembrane helix</keyword>
<reference evidence="2" key="1">
    <citation type="journal article" date="2014" name="Genome Biol. Evol.">
        <title>Pangenome evidence for extensive interdomain horizontal transfer affecting lineage core and shell genes in uncultured planktonic thaumarchaeota and euryarchaeota.</title>
        <authorList>
            <person name="Deschamps P."/>
            <person name="Zivanovic Y."/>
            <person name="Moreira D."/>
            <person name="Rodriguez-Valera F."/>
            <person name="Lopez-Garcia P."/>
        </authorList>
    </citation>
    <scope>NUCLEOTIDE SEQUENCE</scope>
</reference>
<organism evidence="2">
    <name type="scientific">uncultured marine group II/III euryarchaeote KM3_15_B02</name>
    <dbReference type="NCBI Taxonomy" id="1457910"/>
    <lineage>
        <taxon>Archaea</taxon>
        <taxon>Methanobacteriati</taxon>
        <taxon>Methanobacteriota</taxon>
        <taxon>environmental samples</taxon>
    </lineage>
</organism>
<evidence type="ECO:0000313" key="2">
    <source>
        <dbReference type="EMBL" id="AIF02801.1"/>
    </source>
</evidence>
<keyword evidence="1" id="KW-0812">Transmembrane</keyword>
<sequence>MLYFVIFLLLLFGVFFVIFVLKNQDRIYTPFRQTISPGGLYGGQHTGFWEIDEHGVVREISGGTLPRTGPFGSGVLDPKEVKDRNIYILNIFIRSKRIVKAEAHVIAPLPRAEKAEAALRRYFQTALVNQVDSKVMERSGGVEQVVDSIIWEEFPKS</sequence>
<dbReference type="EMBL" id="KF900661">
    <property type="protein sequence ID" value="AIF02801.1"/>
    <property type="molecule type" value="Genomic_DNA"/>
</dbReference>